<feature type="domain" description="Carboxylesterase type B" evidence="4">
    <location>
        <begin position="34"/>
        <end position="372"/>
    </location>
</feature>
<sequence>MARFWGSIASISLLATAFPVWSQQVSKVQSVGASVWTSSGLIVGHAAPQRSNVSEYLGIPYATPPTGDLRFARPVAYHSNSTVRASAYVSEVDCPANIGTTPDDYPGFTLQAQKIIQTFAQQLGTPQSEDCLYLNVWTKLTAPTLKPVLVFIHGGRFSLGGAHSPYYDGQVMADEQEVVVVTFNYRLNIFGFSGAPGFPQNVAILDQRLAVEWVHRNIEAFGGDPNRITIFGQSAGGASVDYYSYIWTEKPLVSGFISHSGTALSFKPNTPEESASYFYHVSQTLGCGNSTTATNHIIHCLRQQPYKSILKAVAKVPTASSPVLPQPVFHPTVDNITIFNNYAERSASGNFTHIPYLVTSNANEAGYYRVSAYAANISHPDPVWNLFNQAAFTCPSGQTAAHRTAAGVPTWQSRYFGDWDNLRLYPSSGAYHGIDLPMVFGTASKISGIADSEKEREFARYMASAWVAFAADPADGLSRFGWPRYDENEETLVGLAYGNSTAARFFVPSEFEWGCKELDGGTMPGKGHTLYIHISFLNVDEMADFSEYTTPIEEWLVLEKSLPKFPEDITAEQLKAAANRDREALAAKAMVEEGLASQVSMQDYKIPTRDGETLEARTYRPSSVPATQRLPVFIYYHGGGFLMGTLSSEDAICSRVVVAQVAAGSPVVVVNVNYRHTPEYTYPTAWNDAEDSFHWVHDHIDDINGEAENVVVGGISAGAYLTVSLTLAQNIGKDVSLAQRPKIRGQVLMIPALVTEDCYASQVARLRDPSVSSYVGCEHAPILPVSRMRLFMKLLKPAVNGSELETDRRVNPGLATADEVKGLPPTTFGIAGRDPLRDEGLLFAMLLAENGVPTDVTVFKGLPHGFRRYGNKLSASKKWDEVMAQGIQHALSDPVPGEFVIKAH</sequence>
<dbReference type="InterPro" id="IPR013094">
    <property type="entry name" value="AB_hydrolase_3"/>
</dbReference>
<organism evidence="6 7">
    <name type="scientific">Aspergillus flavus (strain ATCC 200026 / FGSC A1120 / IAM 13836 / NRRL 3357 / JCM 12722 / SRRC 167)</name>
    <dbReference type="NCBI Taxonomy" id="332952"/>
    <lineage>
        <taxon>Eukaryota</taxon>
        <taxon>Fungi</taxon>
        <taxon>Dikarya</taxon>
        <taxon>Ascomycota</taxon>
        <taxon>Pezizomycotina</taxon>
        <taxon>Eurotiomycetes</taxon>
        <taxon>Eurotiomycetidae</taxon>
        <taxon>Eurotiales</taxon>
        <taxon>Aspergillaceae</taxon>
        <taxon>Aspergillus</taxon>
        <taxon>Aspergillus subgen. Circumdati</taxon>
    </lineage>
</organism>
<feature type="chain" id="PRO_5030683730" evidence="3">
    <location>
        <begin position="23"/>
        <end position="904"/>
    </location>
</feature>
<protein>
    <submittedName>
        <fullName evidence="6">Lipase/esterase</fullName>
    </submittedName>
</protein>
<comment type="similarity">
    <text evidence="1">Belongs to the type-B carboxylesterase/lipase family.</text>
</comment>
<keyword evidence="3" id="KW-0732">Signal</keyword>
<dbReference type="SUPFAM" id="SSF53474">
    <property type="entry name" value="alpha/beta-Hydrolases"/>
    <property type="match status" value="2"/>
</dbReference>
<dbReference type="InterPro" id="IPR019826">
    <property type="entry name" value="Carboxylesterase_B_AS"/>
</dbReference>
<feature type="domain" description="Alpha/beta hydrolase fold-3" evidence="5">
    <location>
        <begin position="634"/>
        <end position="866"/>
    </location>
</feature>
<dbReference type="PANTHER" id="PTHR11559">
    <property type="entry name" value="CARBOXYLESTERASE"/>
    <property type="match status" value="1"/>
</dbReference>
<reference evidence="7" key="1">
    <citation type="journal article" date="2021" name="G3 (Bethesda)">
        <title>Chromosome assembled and annotated genome sequence of Aspergillus flavus NRRL 3357.</title>
        <authorList>
            <person name="Skerker J.M."/>
            <person name="Pianalto K.M."/>
            <person name="Mondo S.J."/>
            <person name="Yang K."/>
            <person name="Arkin A.P."/>
            <person name="Keller N.P."/>
            <person name="Grigoriev I.V."/>
            <person name="Louise Glass N.L."/>
        </authorList>
    </citation>
    <scope>NUCLEOTIDE SEQUENCE [LARGE SCALE GENOMIC DNA]</scope>
    <source>
        <strain evidence="7">ATCC 200026 / FGSC A1120 / IAM 13836 / NRRL 3357 / JCM 12722 / SRRC 167</strain>
    </source>
</reference>
<feature type="signal peptide" evidence="3">
    <location>
        <begin position="1"/>
        <end position="22"/>
    </location>
</feature>
<dbReference type="InterPro" id="IPR050309">
    <property type="entry name" value="Type-B_Carboxylest/Lipase"/>
</dbReference>
<evidence type="ECO:0000259" key="5">
    <source>
        <dbReference type="Pfam" id="PF07859"/>
    </source>
</evidence>
<dbReference type="Gene3D" id="3.40.50.1820">
    <property type="entry name" value="alpha/beta hydrolase"/>
    <property type="match status" value="2"/>
</dbReference>
<dbReference type="Pfam" id="PF00135">
    <property type="entry name" value="COesterase"/>
    <property type="match status" value="2"/>
</dbReference>
<dbReference type="VEuPathDB" id="FungiDB:AFLA_000826"/>
<dbReference type="OMA" id="SRYFGDW"/>
<evidence type="ECO:0000256" key="3">
    <source>
        <dbReference type="SAM" id="SignalP"/>
    </source>
</evidence>
<evidence type="ECO:0000259" key="4">
    <source>
        <dbReference type="Pfam" id="PF00135"/>
    </source>
</evidence>
<accession>A0A7U2MFF4</accession>
<dbReference type="VEuPathDB" id="FungiDB:AFLA_000827"/>
<keyword evidence="2" id="KW-0378">Hydrolase</keyword>
<feature type="domain" description="Carboxylesterase type B" evidence="4">
    <location>
        <begin position="384"/>
        <end position="500"/>
    </location>
</feature>
<dbReference type="InterPro" id="IPR002018">
    <property type="entry name" value="CarbesteraseB"/>
</dbReference>
<dbReference type="InterPro" id="IPR029058">
    <property type="entry name" value="AB_hydrolase_fold"/>
</dbReference>
<gene>
    <name evidence="6" type="ORF">F9C07_2344</name>
</gene>
<evidence type="ECO:0000256" key="1">
    <source>
        <dbReference type="ARBA" id="ARBA00005964"/>
    </source>
</evidence>
<dbReference type="Pfam" id="PF07859">
    <property type="entry name" value="Abhydrolase_3"/>
    <property type="match status" value="1"/>
</dbReference>
<dbReference type="AlphaFoldDB" id="A0A7U2MFF4"/>
<dbReference type="EMBL" id="CP044622">
    <property type="protein sequence ID" value="QRD82728.1"/>
    <property type="molecule type" value="Genomic_DNA"/>
</dbReference>
<proteinExistence type="inferred from homology"/>
<dbReference type="GO" id="GO:0016787">
    <property type="term" value="F:hydrolase activity"/>
    <property type="evidence" value="ECO:0007669"/>
    <property type="project" value="UniProtKB-KW"/>
</dbReference>
<evidence type="ECO:0000313" key="7">
    <source>
        <dbReference type="Proteomes" id="UP000596276"/>
    </source>
</evidence>
<dbReference type="VEuPathDB" id="FungiDB:F9C07_2344"/>
<evidence type="ECO:0000313" key="6">
    <source>
        <dbReference type="EMBL" id="QRD82728.1"/>
    </source>
</evidence>
<keyword evidence="7" id="KW-1185">Reference proteome</keyword>
<dbReference type="PROSITE" id="PS00122">
    <property type="entry name" value="CARBOXYLESTERASE_B_1"/>
    <property type="match status" value="1"/>
</dbReference>
<name>A0A7U2MFF4_ASPFN</name>
<dbReference type="Proteomes" id="UP000596276">
    <property type="component" value="Chromosome 2"/>
</dbReference>
<evidence type="ECO:0000256" key="2">
    <source>
        <dbReference type="ARBA" id="ARBA00022801"/>
    </source>
</evidence>